<evidence type="ECO:0000313" key="5">
    <source>
        <dbReference type="Proteomes" id="UP000607435"/>
    </source>
</evidence>
<dbReference type="NCBIfam" id="TIGR04183">
    <property type="entry name" value="Por_Secre_tail"/>
    <property type="match status" value="1"/>
</dbReference>
<feature type="chain" id="PRO_5045126556" evidence="2">
    <location>
        <begin position="20"/>
        <end position="800"/>
    </location>
</feature>
<dbReference type="Gene3D" id="2.130.10.10">
    <property type="entry name" value="YVTN repeat-like/Quinoprotein amine dehydrogenase"/>
    <property type="match status" value="1"/>
</dbReference>
<name>A0ABR6XZV6_9FLAO</name>
<proteinExistence type="predicted"/>
<feature type="signal peptide" evidence="2">
    <location>
        <begin position="1"/>
        <end position="19"/>
    </location>
</feature>
<evidence type="ECO:0000313" key="4">
    <source>
        <dbReference type="EMBL" id="MBC3846028.1"/>
    </source>
</evidence>
<dbReference type="Proteomes" id="UP000607435">
    <property type="component" value="Unassembled WGS sequence"/>
</dbReference>
<accession>A0ABR6XZV6</accession>
<dbReference type="Pfam" id="PF18962">
    <property type="entry name" value="Por_Secre_tail"/>
    <property type="match status" value="1"/>
</dbReference>
<dbReference type="InterPro" id="IPR026444">
    <property type="entry name" value="Secre_tail"/>
</dbReference>
<dbReference type="SUPFAM" id="SSF101898">
    <property type="entry name" value="NHL repeat"/>
    <property type="match status" value="1"/>
</dbReference>
<evidence type="ECO:0000259" key="3">
    <source>
        <dbReference type="Pfam" id="PF18962"/>
    </source>
</evidence>
<dbReference type="RefSeq" id="WP_186845111.1">
    <property type="nucleotide sequence ID" value="NZ_JACOME010000001.1"/>
</dbReference>
<keyword evidence="1 2" id="KW-0732">Signal</keyword>
<dbReference type="EMBL" id="JACOME010000001">
    <property type="protein sequence ID" value="MBC3846028.1"/>
    <property type="molecule type" value="Genomic_DNA"/>
</dbReference>
<evidence type="ECO:0000256" key="2">
    <source>
        <dbReference type="SAM" id="SignalP"/>
    </source>
</evidence>
<gene>
    <name evidence="4" type="ORF">H6H04_06540</name>
</gene>
<evidence type="ECO:0000256" key="1">
    <source>
        <dbReference type="ARBA" id="ARBA00022729"/>
    </source>
</evidence>
<sequence>MKVKLLTLFVLFYSFKTIAQITKTEAFTVGTKITFYPNQCGNSIPEATDKLTFCDNSDNLGVVERSYGLNDRGVRHMLPNYYNNDEYYVTREGLSIRNVDGTWENIPNIAIPTYNTQGDWTNTATIRNGLVLPDGKVIIQASNANYGFNIYDRVQKTLSPVNFPNNRYPYLFAYDATRGVTWIIAYGGGANGRYLFSYDGASLTPVIELTTAGNVSASVDTSTLIYNDDHLYIASINGLFKINVTNFATTPYNSSTTPSLPFDRVNDLQFDTNGYLWLAISNGSSDGGIVKFDVAAETYDMYQLVSETNAAVNYAFQNVAISDNDEIWVNASNYSGLMELSFTGNTPNWDLLPLSEISTLNFPMTYNPSEIYFRNNQFYFTSIDFSSGSTSNYEVLINANDIWSGRNDNEDGNLSNRMNRRFTYNMPDNNGGVWWFNGYDDVVIYRDANDEHQTIDIENLSLFGVVDDDDNAIVRGGSPIELKKINFPNATSFQTMTNQATDMKRVADQIWVFDRSNKRIDVYKDDAFVISYNLDEDWYQNANYFAIDDNADVWFMRYTGTLEIKKFNITTLSSTTYDLSSVGSFTPKKIVAAPNGGVWFLGPTAAVYEESGVFYEFKAADYVEIYNLKDIVIDTNGKAYLLTNDNASITTIENPTDVNPTLTNVSLENANSVMPALDHYRPTALAIDSEGSLWTHASVTAFKLIDNDLATEYISYPEVLSIATAEIEADINIYPNPVNSKIYVASNQSISRLQLFDVVGKQVASVRSKDNLDVSHLKSGMYILKIDIDSATHTQKIIIN</sequence>
<dbReference type="SUPFAM" id="SSF63829">
    <property type="entry name" value="Calcium-dependent phosphotriesterase"/>
    <property type="match status" value="1"/>
</dbReference>
<comment type="caution">
    <text evidence="4">The sequence shown here is derived from an EMBL/GenBank/DDBJ whole genome shotgun (WGS) entry which is preliminary data.</text>
</comment>
<reference evidence="4 5" key="1">
    <citation type="submission" date="2020-08" db="EMBL/GenBank/DDBJ databases">
        <title>Winogradskyella ouciana sp. nov., isolated from the hadal seawater of the Mariana Trench.</title>
        <authorList>
            <person name="He X."/>
        </authorList>
    </citation>
    <scope>NUCLEOTIDE SEQUENCE [LARGE SCALE GENOMIC DNA]</scope>
    <source>
        <strain evidence="4 5">KCTC 22026</strain>
    </source>
</reference>
<dbReference type="InterPro" id="IPR015943">
    <property type="entry name" value="WD40/YVTN_repeat-like_dom_sf"/>
</dbReference>
<feature type="domain" description="Secretion system C-terminal sorting" evidence="3">
    <location>
        <begin position="733"/>
        <end position="799"/>
    </location>
</feature>
<protein>
    <submittedName>
        <fullName evidence="4">T9SS type A sorting domain-containing protein</fullName>
    </submittedName>
</protein>
<organism evidence="4 5">
    <name type="scientific">Winogradskyella echinorum</name>
    <dbReference type="NCBI Taxonomy" id="538189"/>
    <lineage>
        <taxon>Bacteria</taxon>
        <taxon>Pseudomonadati</taxon>
        <taxon>Bacteroidota</taxon>
        <taxon>Flavobacteriia</taxon>
        <taxon>Flavobacteriales</taxon>
        <taxon>Flavobacteriaceae</taxon>
        <taxon>Winogradskyella</taxon>
    </lineage>
</organism>
<keyword evidence="5" id="KW-1185">Reference proteome</keyword>